<name>A0ABV1A9T6_9TELE</name>
<organism evidence="7 8">
    <name type="scientific">Ameca splendens</name>
    <dbReference type="NCBI Taxonomy" id="208324"/>
    <lineage>
        <taxon>Eukaryota</taxon>
        <taxon>Metazoa</taxon>
        <taxon>Chordata</taxon>
        <taxon>Craniata</taxon>
        <taxon>Vertebrata</taxon>
        <taxon>Euteleostomi</taxon>
        <taxon>Actinopterygii</taxon>
        <taxon>Neopterygii</taxon>
        <taxon>Teleostei</taxon>
        <taxon>Neoteleostei</taxon>
        <taxon>Acanthomorphata</taxon>
        <taxon>Ovalentaria</taxon>
        <taxon>Atherinomorphae</taxon>
        <taxon>Cyprinodontiformes</taxon>
        <taxon>Goodeidae</taxon>
        <taxon>Ameca</taxon>
    </lineage>
</organism>
<comment type="caution">
    <text evidence="7">The sequence shown here is derived from an EMBL/GenBank/DDBJ whole genome shotgun (WGS) entry which is preliminary data.</text>
</comment>
<proteinExistence type="predicted"/>
<evidence type="ECO:0000259" key="6">
    <source>
        <dbReference type="Pfam" id="PF16563"/>
    </source>
</evidence>
<evidence type="ECO:0000256" key="5">
    <source>
        <dbReference type="ARBA" id="ARBA00023242"/>
    </source>
</evidence>
<dbReference type="EMBL" id="JAHRIP010086432">
    <property type="protein sequence ID" value="MEQ2315314.1"/>
    <property type="molecule type" value="Genomic_DNA"/>
</dbReference>
<dbReference type="Gene3D" id="6.10.250.1650">
    <property type="match status" value="1"/>
</dbReference>
<evidence type="ECO:0000256" key="2">
    <source>
        <dbReference type="ARBA" id="ARBA00023015"/>
    </source>
</evidence>
<feature type="domain" description="Transcriptional repressor p66 coiled-coil MBD2-interaction" evidence="6">
    <location>
        <begin position="19"/>
        <end position="61"/>
    </location>
</feature>
<dbReference type="PANTHER" id="PTHR13455:SF4">
    <property type="entry name" value="TRANSCRIPTIONAL REPRESSOR P66-BETA"/>
    <property type="match status" value="1"/>
</dbReference>
<dbReference type="PANTHER" id="PTHR13455">
    <property type="entry name" value="TRANSCRIPTIONAL REPRESSOR P66-RELATED"/>
    <property type="match status" value="1"/>
</dbReference>
<gene>
    <name evidence="7" type="ORF">AMECASPLE_021060</name>
</gene>
<reference evidence="7 8" key="1">
    <citation type="submission" date="2021-06" db="EMBL/GenBank/DDBJ databases">
        <authorList>
            <person name="Palmer J.M."/>
        </authorList>
    </citation>
    <scope>NUCLEOTIDE SEQUENCE [LARGE SCALE GENOMIC DNA]</scope>
    <source>
        <strain evidence="7 8">AS_MEX2019</strain>
        <tissue evidence="7">Muscle</tissue>
    </source>
</reference>
<keyword evidence="5" id="KW-0539">Nucleus</keyword>
<evidence type="ECO:0000256" key="4">
    <source>
        <dbReference type="ARBA" id="ARBA00023163"/>
    </source>
</evidence>
<keyword evidence="2" id="KW-0805">Transcription regulation</keyword>
<keyword evidence="3" id="KW-0175">Coiled coil</keyword>
<evidence type="ECO:0000313" key="8">
    <source>
        <dbReference type="Proteomes" id="UP001469553"/>
    </source>
</evidence>
<evidence type="ECO:0000256" key="3">
    <source>
        <dbReference type="ARBA" id="ARBA00023054"/>
    </source>
</evidence>
<evidence type="ECO:0000313" key="7">
    <source>
        <dbReference type="EMBL" id="MEQ2315314.1"/>
    </source>
</evidence>
<dbReference type="InterPro" id="IPR040386">
    <property type="entry name" value="P66"/>
</dbReference>
<accession>A0ABV1A9T6</accession>
<keyword evidence="4" id="KW-0804">Transcription</keyword>
<protein>
    <recommendedName>
        <fullName evidence="6">Transcriptional repressor p66 coiled-coil MBD2-interaction domain-containing protein</fullName>
    </recommendedName>
</protein>
<comment type="subcellular location">
    <subcellularLocation>
        <location evidence="1">Nucleus</location>
    </subcellularLocation>
</comment>
<dbReference type="Proteomes" id="UP001469553">
    <property type="component" value="Unassembled WGS sequence"/>
</dbReference>
<dbReference type="Pfam" id="PF16563">
    <property type="entry name" value="P66_CC"/>
    <property type="match status" value="1"/>
</dbReference>
<evidence type="ECO:0000256" key="1">
    <source>
        <dbReference type="ARBA" id="ARBA00004123"/>
    </source>
</evidence>
<keyword evidence="8" id="KW-1185">Reference proteome</keyword>
<sequence length="163" mass="18803">MGLNTERRGQLYCLYKGKTGEERQQMIKVLREELRLEEARLVLLKKLRQSQMQKENVVQKVPVVQSSASSVQPPPIHSSTGIGKLPVRPGLHNTEPQNLRTAQVFQCLYLYNRQNVRTLFTVLRIWGETHTEYLSAYLDTHIFTVVKMSTSDPIPFSFLKISM</sequence>
<dbReference type="InterPro" id="IPR032346">
    <property type="entry name" value="P66_CC"/>
</dbReference>